<gene>
    <name evidence="1" type="ORF">CCAM_LOCUS3976</name>
</gene>
<evidence type="ECO:0000313" key="1">
    <source>
        <dbReference type="EMBL" id="VFQ62200.1"/>
    </source>
</evidence>
<dbReference type="InterPro" id="IPR022251">
    <property type="entry name" value="DUF3774_wound-induced"/>
</dbReference>
<accession>A0A484K9T8</accession>
<dbReference type="Proteomes" id="UP000595140">
    <property type="component" value="Unassembled WGS sequence"/>
</dbReference>
<organism evidence="1 2">
    <name type="scientific">Cuscuta campestris</name>
    <dbReference type="NCBI Taxonomy" id="132261"/>
    <lineage>
        <taxon>Eukaryota</taxon>
        <taxon>Viridiplantae</taxon>
        <taxon>Streptophyta</taxon>
        <taxon>Embryophyta</taxon>
        <taxon>Tracheophyta</taxon>
        <taxon>Spermatophyta</taxon>
        <taxon>Magnoliopsida</taxon>
        <taxon>eudicotyledons</taxon>
        <taxon>Gunneridae</taxon>
        <taxon>Pentapetalae</taxon>
        <taxon>asterids</taxon>
        <taxon>lamiids</taxon>
        <taxon>Solanales</taxon>
        <taxon>Convolvulaceae</taxon>
        <taxon>Cuscuteae</taxon>
        <taxon>Cuscuta</taxon>
        <taxon>Cuscuta subgen. Grammica</taxon>
        <taxon>Cuscuta sect. Cleistogrammica</taxon>
    </lineage>
</organism>
<sequence length="85" mass="9149">MSYLNRVWAAASVALANNHSDQAQRLKPGLRSLSHGKKCFSSSPAADLRPLSGSDLGGLAGRGDRTVQVDDSLRQVMYMSCWGQV</sequence>
<evidence type="ECO:0000313" key="2">
    <source>
        <dbReference type="Proteomes" id="UP000595140"/>
    </source>
</evidence>
<dbReference type="OrthoDB" id="1923904at2759"/>
<dbReference type="Pfam" id="PF12609">
    <property type="entry name" value="DUF3774"/>
    <property type="match status" value="1"/>
</dbReference>
<proteinExistence type="predicted"/>
<name>A0A484K9T8_9ASTE</name>
<dbReference type="AlphaFoldDB" id="A0A484K9T8"/>
<keyword evidence="2" id="KW-1185">Reference proteome</keyword>
<protein>
    <submittedName>
        <fullName evidence="1">Uncharacterized protein</fullName>
    </submittedName>
</protein>
<reference evidence="1 2" key="1">
    <citation type="submission" date="2018-04" db="EMBL/GenBank/DDBJ databases">
        <authorList>
            <person name="Vogel A."/>
        </authorList>
    </citation>
    <scope>NUCLEOTIDE SEQUENCE [LARGE SCALE GENOMIC DNA]</scope>
</reference>
<dbReference type="EMBL" id="OOIL02000218">
    <property type="protein sequence ID" value="VFQ62200.1"/>
    <property type="molecule type" value="Genomic_DNA"/>
</dbReference>